<keyword evidence="2" id="KW-0067">ATP-binding</keyword>
<reference evidence="2" key="2">
    <citation type="journal article" date="2015" name="Data Brief">
        <title>Shoot transcriptome of the giant reed, Arundo donax.</title>
        <authorList>
            <person name="Barrero R.A."/>
            <person name="Guerrero F.D."/>
            <person name="Moolhuijzen P."/>
            <person name="Goolsby J.A."/>
            <person name="Tidwell J."/>
            <person name="Bellgard S.E."/>
            <person name="Bellgard M.I."/>
        </authorList>
    </citation>
    <scope>NUCLEOTIDE SEQUENCE</scope>
    <source>
        <tissue evidence="2">Shoot tissue taken approximately 20 cm above the soil surface</tissue>
    </source>
</reference>
<reference evidence="2" key="1">
    <citation type="submission" date="2014-09" db="EMBL/GenBank/DDBJ databases">
        <authorList>
            <person name="Magalhaes I.L.F."/>
            <person name="Oliveira U."/>
            <person name="Santos F.R."/>
            <person name="Vidigal T.H.D.A."/>
            <person name="Brescovit A.D."/>
            <person name="Santos A.J."/>
        </authorList>
    </citation>
    <scope>NUCLEOTIDE SEQUENCE</scope>
    <source>
        <tissue evidence="2">Shoot tissue taken approximately 20 cm above the soil surface</tissue>
    </source>
</reference>
<feature type="compositionally biased region" description="Low complexity" evidence="1">
    <location>
        <begin position="47"/>
        <end position="66"/>
    </location>
</feature>
<name>A0A0A9E6Q0_ARUDO</name>
<organism evidence="2">
    <name type="scientific">Arundo donax</name>
    <name type="common">Giant reed</name>
    <name type="synonym">Donax arundinaceus</name>
    <dbReference type="NCBI Taxonomy" id="35708"/>
    <lineage>
        <taxon>Eukaryota</taxon>
        <taxon>Viridiplantae</taxon>
        <taxon>Streptophyta</taxon>
        <taxon>Embryophyta</taxon>
        <taxon>Tracheophyta</taxon>
        <taxon>Spermatophyta</taxon>
        <taxon>Magnoliopsida</taxon>
        <taxon>Liliopsida</taxon>
        <taxon>Poales</taxon>
        <taxon>Poaceae</taxon>
        <taxon>PACMAD clade</taxon>
        <taxon>Arundinoideae</taxon>
        <taxon>Arundineae</taxon>
        <taxon>Arundo</taxon>
    </lineage>
</organism>
<feature type="region of interest" description="Disordered" evidence="1">
    <location>
        <begin position="1"/>
        <end position="66"/>
    </location>
</feature>
<dbReference type="GO" id="GO:0004386">
    <property type="term" value="F:helicase activity"/>
    <property type="evidence" value="ECO:0007669"/>
    <property type="project" value="UniProtKB-KW"/>
</dbReference>
<keyword evidence="2" id="KW-0378">Hydrolase</keyword>
<keyword evidence="2" id="KW-0547">Nucleotide-binding</keyword>
<proteinExistence type="predicted"/>
<feature type="compositionally biased region" description="Polar residues" evidence="1">
    <location>
        <begin position="1"/>
        <end position="22"/>
    </location>
</feature>
<keyword evidence="2" id="KW-0347">Helicase</keyword>
<dbReference type="AlphaFoldDB" id="A0A0A9E6Q0"/>
<feature type="compositionally biased region" description="Polar residues" evidence="1">
    <location>
        <begin position="37"/>
        <end position="46"/>
    </location>
</feature>
<evidence type="ECO:0000313" key="2">
    <source>
        <dbReference type="EMBL" id="JAD95761.1"/>
    </source>
</evidence>
<sequence>MMQQFKSSFVSGSSNTPCSSAPSFVRPALRGFVSGGTKETCTQPDQHSLPSPLSLHPGRPLPLSLHPSLLEMPTKMATEIQKVHGIGRGRGNDHQVGTARPL</sequence>
<protein>
    <submittedName>
        <fullName evidence="2">Pre-mRNA-processing ATP-dependent RNA helicase prp-5</fullName>
    </submittedName>
</protein>
<dbReference type="EMBL" id="GBRH01202134">
    <property type="protein sequence ID" value="JAD95761.1"/>
    <property type="molecule type" value="Transcribed_RNA"/>
</dbReference>
<evidence type="ECO:0000256" key="1">
    <source>
        <dbReference type="SAM" id="MobiDB-lite"/>
    </source>
</evidence>
<accession>A0A0A9E6Q0</accession>